<dbReference type="RefSeq" id="WP_013425004.1">
    <property type="nucleotide sequence ID" value="NC_014666.1"/>
</dbReference>
<evidence type="ECO:0000259" key="4">
    <source>
        <dbReference type="Pfam" id="PF00080"/>
    </source>
</evidence>
<feature type="chain" id="PRO_5039572037" evidence="3">
    <location>
        <begin position="24"/>
        <end position="214"/>
    </location>
</feature>
<feature type="domain" description="Superoxide dismutase copper/zinc binding" evidence="4">
    <location>
        <begin position="95"/>
        <end position="211"/>
    </location>
</feature>
<dbReference type="Proteomes" id="UP000002484">
    <property type="component" value="Chromosome"/>
</dbReference>
<dbReference type="eggNOG" id="COG2032">
    <property type="taxonomic scope" value="Bacteria"/>
</dbReference>
<accession>E3J5E2</accession>
<reference evidence="5 6" key="1">
    <citation type="submission" date="2010-10" db="EMBL/GenBank/DDBJ databases">
        <title>Complete sequence of Frankia sp. EuI1c.</title>
        <authorList>
            <consortium name="US DOE Joint Genome Institute"/>
            <person name="Lucas S."/>
            <person name="Copeland A."/>
            <person name="Lapidus A."/>
            <person name="Cheng J.-F."/>
            <person name="Bruce D."/>
            <person name="Goodwin L."/>
            <person name="Pitluck S."/>
            <person name="Chertkov O."/>
            <person name="Detter J.C."/>
            <person name="Han C."/>
            <person name="Tapia R."/>
            <person name="Land M."/>
            <person name="Hauser L."/>
            <person name="Jeffries C."/>
            <person name="Kyrpides N."/>
            <person name="Ivanova N."/>
            <person name="Mikhailova N."/>
            <person name="Beauchemin N."/>
            <person name="Sen A."/>
            <person name="Sur S.A."/>
            <person name="Gtari M."/>
            <person name="Wall L."/>
            <person name="Tisa L."/>
            <person name="Woyke T."/>
        </authorList>
    </citation>
    <scope>NUCLEOTIDE SEQUENCE [LARGE SCALE GENOMIC DNA]</scope>
    <source>
        <strain evidence="6">DSM 45817 / CECT 9037 / EuI1c</strain>
    </source>
</reference>
<evidence type="ECO:0000256" key="1">
    <source>
        <dbReference type="ARBA" id="ARBA00010457"/>
    </source>
</evidence>
<dbReference type="HOGENOM" id="CLU_095346_1_0_11"/>
<feature type="region of interest" description="Disordered" evidence="2">
    <location>
        <begin position="124"/>
        <end position="144"/>
    </location>
</feature>
<sequence length="214" mass="22166" precursor="true">MRYSRMSAVTTGLIIALVPLALAGCGSTTDPSAAAATPSASASPSTSSTPSPPPVLTVPPTVVLTRFARYSPDAKAVTYDPARVPVDADVAVVSAQAAGHTVTVLAVRGLPPNQHFGAHVHQNACGQSPEDAGSHYQHQVDPKQPSVDPAYANSQNEIWLDFTTDSTGSAHSDSTVNWVFDSRPHKSIIIHAMPTDTAPGHAGQAGDRLACVDL</sequence>
<keyword evidence="3" id="KW-0732">Signal</keyword>
<evidence type="ECO:0000313" key="5">
    <source>
        <dbReference type="EMBL" id="ADP81886.1"/>
    </source>
</evidence>
<feature type="region of interest" description="Disordered" evidence="2">
    <location>
        <begin position="29"/>
        <end position="57"/>
    </location>
</feature>
<dbReference type="InParanoid" id="E3J5E2"/>
<protein>
    <submittedName>
        <fullName evidence="5">Superoxide dismutase copper/zinc binding protein</fullName>
    </submittedName>
</protein>
<keyword evidence="6" id="KW-1185">Reference proteome</keyword>
<dbReference type="STRING" id="298654.FraEuI1c_3879"/>
<evidence type="ECO:0000313" key="6">
    <source>
        <dbReference type="Proteomes" id="UP000002484"/>
    </source>
</evidence>
<name>E3J5E2_PSEI1</name>
<dbReference type="InterPro" id="IPR036423">
    <property type="entry name" value="SOD-like_Cu/Zn_dom_sf"/>
</dbReference>
<gene>
    <name evidence="5" type="ordered locus">FraEuI1c_3879</name>
</gene>
<dbReference type="Gene3D" id="2.60.40.200">
    <property type="entry name" value="Superoxide dismutase, copper/zinc binding domain"/>
    <property type="match status" value="1"/>
</dbReference>
<comment type="similarity">
    <text evidence="1">Belongs to the Cu-Zn superoxide dismutase family.</text>
</comment>
<dbReference type="InterPro" id="IPR001424">
    <property type="entry name" value="SOD_Cu_Zn_dom"/>
</dbReference>
<dbReference type="GO" id="GO:0006801">
    <property type="term" value="P:superoxide metabolic process"/>
    <property type="evidence" value="ECO:0007669"/>
    <property type="project" value="InterPro"/>
</dbReference>
<dbReference type="Pfam" id="PF00080">
    <property type="entry name" value="Sod_Cu"/>
    <property type="match status" value="1"/>
</dbReference>
<dbReference type="SUPFAM" id="SSF49329">
    <property type="entry name" value="Cu,Zn superoxide dismutase-like"/>
    <property type="match status" value="1"/>
</dbReference>
<dbReference type="AlphaFoldDB" id="E3J5E2"/>
<proteinExistence type="inferred from homology"/>
<dbReference type="GO" id="GO:0046872">
    <property type="term" value="F:metal ion binding"/>
    <property type="evidence" value="ECO:0007669"/>
    <property type="project" value="InterPro"/>
</dbReference>
<evidence type="ECO:0000256" key="2">
    <source>
        <dbReference type="SAM" id="MobiDB-lite"/>
    </source>
</evidence>
<evidence type="ECO:0000256" key="3">
    <source>
        <dbReference type="SAM" id="SignalP"/>
    </source>
</evidence>
<feature type="signal peptide" evidence="3">
    <location>
        <begin position="1"/>
        <end position="23"/>
    </location>
</feature>
<dbReference type="EMBL" id="CP002299">
    <property type="protein sequence ID" value="ADP81886.1"/>
    <property type="molecule type" value="Genomic_DNA"/>
</dbReference>
<dbReference type="KEGG" id="fri:FraEuI1c_3879"/>
<feature type="compositionally biased region" description="Low complexity" evidence="2">
    <location>
        <begin position="29"/>
        <end position="49"/>
    </location>
</feature>
<organism evidence="5 6">
    <name type="scientific">Pseudofrankia inefficax (strain DSM 45817 / CECT 9037 / DDB 130130 / EuI1c)</name>
    <name type="common">Frankia inefficax</name>
    <dbReference type="NCBI Taxonomy" id="298654"/>
    <lineage>
        <taxon>Bacteria</taxon>
        <taxon>Bacillati</taxon>
        <taxon>Actinomycetota</taxon>
        <taxon>Actinomycetes</taxon>
        <taxon>Frankiales</taxon>
        <taxon>Frankiaceae</taxon>
        <taxon>Pseudofrankia</taxon>
    </lineage>
</organism>
<dbReference type="PROSITE" id="PS51257">
    <property type="entry name" value="PROKAR_LIPOPROTEIN"/>
    <property type="match status" value="1"/>
</dbReference>